<comment type="caution">
    <text evidence="10">The sequence shown here is derived from an EMBL/GenBank/DDBJ whole genome shotgun (WGS) entry which is preliminary data.</text>
</comment>
<evidence type="ECO:0000259" key="9">
    <source>
        <dbReference type="PROSITE" id="PS50157"/>
    </source>
</evidence>
<keyword evidence="2" id="KW-0479">Metal-binding</keyword>
<keyword evidence="11" id="KW-1185">Reference proteome</keyword>
<feature type="region of interest" description="Disordered" evidence="8">
    <location>
        <begin position="200"/>
        <end position="257"/>
    </location>
</feature>
<dbReference type="SUPFAM" id="SSF57667">
    <property type="entry name" value="beta-beta-alpha zinc fingers"/>
    <property type="match status" value="1"/>
</dbReference>
<dbReference type="Proteomes" id="UP000674143">
    <property type="component" value="Unassembled WGS sequence"/>
</dbReference>
<feature type="compositionally biased region" description="Acidic residues" evidence="8">
    <location>
        <begin position="282"/>
        <end position="293"/>
    </location>
</feature>
<protein>
    <recommendedName>
        <fullName evidence="9">C2H2-type domain-containing protein</fullName>
    </recommendedName>
</protein>
<reference evidence="11" key="1">
    <citation type="journal article" date="2021" name="Microbiol. Resour. Announc.">
        <title>LGAAP: Leishmaniinae Genome Assembly and Annotation Pipeline.</title>
        <authorList>
            <person name="Almutairi H."/>
            <person name="Urbaniak M.D."/>
            <person name="Bates M.D."/>
            <person name="Jariyapan N."/>
            <person name="Kwakye-Nuako G."/>
            <person name="Thomaz-Soccol V."/>
            <person name="Al-Salem W.S."/>
            <person name="Dillon R.J."/>
            <person name="Bates P.A."/>
            <person name="Gatherer D."/>
        </authorList>
    </citation>
    <scope>NUCLEOTIDE SEQUENCE [LARGE SCALE GENOMIC DNA]</scope>
</reference>
<feature type="compositionally biased region" description="Basic and acidic residues" evidence="8">
    <location>
        <begin position="224"/>
        <end position="250"/>
    </location>
</feature>
<dbReference type="KEGG" id="loi:92361073"/>
<evidence type="ECO:0000256" key="7">
    <source>
        <dbReference type="PROSITE-ProRule" id="PRU00042"/>
    </source>
</evidence>
<evidence type="ECO:0000256" key="2">
    <source>
        <dbReference type="ARBA" id="ARBA00022723"/>
    </source>
</evidence>
<feature type="domain" description="C2H2-type" evidence="9">
    <location>
        <begin position="23"/>
        <end position="57"/>
    </location>
</feature>
<dbReference type="InterPro" id="IPR036236">
    <property type="entry name" value="Znf_C2H2_sf"/>
</dbReference>
<name>A0A836KHI0_9TRYP</name>
<evidence type="ECO:0000256" key="5">
    <source>
        <dbReference type="ARBA" id="ARBA00022833"/>
    </source>
</evidence>
<dbReference type="InterPro" id="IPR013087">
    <property type="entry name" value="Znf_C2H2_type"/>
</dbReference>
<proteinExistence type="predicted"/>
<keyword evidence="4 7" id="KW-0863">Zinc-finger</keyword>
<dbReference type="AlphaFoldDB" id="A0A836KHI0"/>
<dbReference type="RefSeq" id="XP_067062442.1">
    <property type="nucleotide sequence ID" value="XM_067207139.1"/>
</dbReference>
<keyword evidence="3" id="KW-0677">Repeat</keyword>
<dbReference type="GO" id="GO:0005634">
    <property type="term" value="C:nucleus"/>
    <property type="evidence" value="ECO:0007669"/>
    <property type="project" value="UniProtKB-SubCell"/>
</dbReference>
<dbReference type="SMART" id="SM00355">
    <property type="entry name" value="ZnF_C2H2"/>
    <property type="match status" value="4"/>
</dbReference>
<feature type="region of interest" description="Disordered" evidence="8">
    <location>
        <begin position="282"/>
        <end position="353"/>
    </location>
</feature>
<dbReference type="EMBL" id="JAFHLR010000026">
    <property type="protein sequence ID" value="KAG5476209.1"/>
    <property type="molecule type" value="Genomic_DNA"/>
</dbReference>
<keyword evidence="5" id="KW-0862">Zinc</keyword>
<evidence type="ECO:0000313" key="11">
    <source>
        <dbReference type="Proteomes" id="UP000674143"/>
    </source>
</evidence>
<feature type="region of interest" description="Disordered" evidence="8">
    <location>
        <begin position="597"/>
        <end position="625"/>
    </location>
</feature>
<evidence type="ECO:0000256" key="3">
    <source>
        <dbReference type="ARBA" id="ARBA00022737"/>
    </source>
</evidence>
<dbReference type="FunFam" id="3.30.160.60:FF:000110">
    <property type="entry name" value="Zinc finger protein-like"/>
    <property type="match status" value="1"/>
</dbReference>
<dbReference type="InterPro" id="IPR050888">
    <property type="entry name" value="ZnF_C2H2-type_TF"/>
</dbReference>
<dbReference type="Gene3D" id="3.30.160.60">
    <property type="entry name" value="Classic Zinc Finger"/>
    <property type="match status" value="2"/>
</dbReference>
<keyword evidence="6" id="KW-0539">Nucleus</keyword>
<dbReference type="PROSITE" id="PS00028">
    <property type="entry name" value="ZINC_FINGER_C2H2_1"/>
    <property type="match status" value="1"/>
</dbReference>
<reference evidence="11" key="2">
    <citation type="journal article" date="2021" name="Sci. Data">
        <title>Chromosome-scale genome sequencing, assembly and annotation of six genomes from subfamily Leishmaniinae.</title>
        <authorList>
            <person name="Almutairi H."/>
            <person name="Urbaniak M.D."/>
            <person name="Bates M.D."/>
            <person name="Jariyapan N."/>
            <person name="Kwakye-Nuako G."/>
            <person name="Thomaz Soccol V."/>
            <person name="Al-Salem W.S."/>
            <person name="Dillon R.J."/>
            <person name="Bates P.A."/>
            <person name="Gatherer D."/>
        </authorList>
    </citation>
    <scope>NUCLEOTIDE SEQUENCE [LARGE SCALE GENOMIC DNA]</scope>
</reference>
<gene>
    <name evidence="10" type="ORF">LSCM4_05188</name>
</gene>
<feature type="domain" description="C2H2-type" evidence="9">
    <location>
        <begin position="58"/>
        <end position="86"/>
    </location>
</feature>
<dbReference type="GO" id="GO:0008270">
    <property type="term" value="F:zinc ion binding"/>
    <property type="evidence" value="ECO:0007669"/>
    <property type="project" value="UniProtKB-KW"/>
</dbReference>
<evidence type="ECO:0000256" key="4">
    <source>
        <dbReference type="ARBA" id="ARBA00022771"/>
    </source>
</evidence>
<evidence type="ECO:0000256" key="6">
    <source>
        <dbReference type="ARBA" id="ARBA00023242"/>
    </source>
</evidence>
<dbReference type="Pfam" id="PF00096">
    <property type="entry name" value="zf-C2H2"/>
    <property type="match status" value="1"/>
</dbReference>
<dbReference type="PANTHER" id="PTHR24406">
    <property type="entry name" value="TRANSCRIPTIONAL REPRESSOR CTCFL-RELATED"/>
    <property type="match status" value="1"/>
</dbReference>
<dbReference type="PROSITE" id="PS50157">
    <property type="entry name" value="ZINC_FINGER_C2H2_2"/>
    <property type="match status" value="2"/>
</dbReference>
<evidence type="ECO:0000256" key="8">
    <source>
        <dbReference type="SAM" id="MobiDB-lite"/>
    </source>
</evidence>
<dbReference type="GeneID" id="92361073"/>
<sequence length="625" mass="67814">MPASGARHSRSPGGAAVGFTVHLVCPHCAKEFTGNSSTSGVRSNYRRHLLTHSGERPFPCTYCHQRFTTKPNLRRHVRSLHPFQATPSAQRRHPNGMEAEDVGPVAPPPLPEMHLPPATTTIAAELTSTGSATAAAHASPGLSCSPLPLQSADTVTFTCSDCELEMSSRARLRRHQRYFCPFRDNIFADPVKDAVDLYSAQQQRERRQRYSRASSSSSSDSDDRDSAEKGNDDDDTRVSSVDERARRPDRTTPVPLTLTEAERSYLVDVAERSGLKFVEDAYASDDSGDDGPDSDMFTDTSFSSTSSRSPYRTAMKRPAPPHPRSPAGPGGALSPPKRTPPHGPLPSLSFSPNWSVMRSPQTAAAAAASSIASSSTSTLTHCTVRDHCLLSVGNGLRRSEWFTAEDANENENEDEDTMGLWTVEDLLHLHHHRRGSGRRRERHILQKRLRAQEGALMALATDSPHRQPRKVRAADIDAAKHGSDTVVGKAKPRRLQVAPPADTAHSSGAAATAAYAYLGPSQSLLTPHVVAQAEGLVVVDWCHPRRGRNGAANAFVCPYCDDYTTFTSQRGLRAHATRAHAEIVARARMRVAETEAARVEDCNGGESGEGDAPPRVTTAVPMARE</sequence>
<organism evidence="10 11">
    <name type="scientific">Leishmania orientalis</name>
    <dbReference type="NCBI Taxonomy" id="2249476"/>
    <lineage>
        <taxon>Eukaryota</taxon>
        <taxon>Discoba</taxon>
        <taxon>Euglenozoa</taxon>
        <taxon>Kinetoplastea</taxon>
        <taxon>Metakinetoplastina</taxon>
        <taxon>Trypanosomatida</taxon>
        <taxon>Trypanosomatidae</taxon>
        <taxon>Leishmaniinae</taxon>
        <taxon>Leishmania</taxon>
    </lineage>
</organism>
<evidence type="ECO:0000256" key="1">
    <source>
        <dbReference type="ARBA" id="ARBA00004123"/>
    </source>
</evidence>
<accession>A0A836KHI0</accession>
<comment type="subcellular location">
    <subcellularLocation>
        <location evidence="1">Nucleus</location>
    </subcellularLocation>
</comment>
<feature type="compositionally biased region" description="Low complexity" evidence="8">
    <location>
        <begin position="294"/>
        <end position="309"/>
    </location>
</feature>
<evidence type="ECO:0000313" key="10">
    <source>
        <dbReference type="EMBL" id="KAG5476209.1"/>
    </source>
</evidence>